<sequence>RRHHCGHVDLRTPILSLGDHHALQGLVSLRLLVDLHALRWQWRQPHNVELSKEIKMRAAATATSTSVPPSLPSATAACTSSGRCAVRLIHELQ</sequence>
<proteinExistence type="predicted"/>
<accession>A0A6G1CJ63</accession>
<name>A0A6G1CJ63_9ORYZ</name>
<dbReference type="AlphaFoldDB" id="A0A6G1CJ63"/>
<reference evidence="1 2" key="1">
    <citation type="submission" date="2019-11" db="EMBL/GenBank/DDBJ databases">
        <title>Whole genome sequence of Oryza granulata.</title>
        <authorList>
            <person name="Li W."/>
        </authorList>
    </citation>
    <scope>NUCLEOTIDE SEQUENCE [LARGE SCALE GENOMIC DNA]</scope>
    <source>
        <strain evidence="2">cv. Menghai</strain>
        <tissue evidence="1">Leaf</tissue>
    </source>
</reference>
<organism evidence="1 2">
    <name type="scientific">Oryza meyeriana var. granulata</name>
    <dbReference type="NCBI Taxonomy" id="110450"/>
    <lineage>
        <taxon>Eukaryota</taxon>
        <taxon>Viridiplantae</taxon>
        <taxon>Streptophyta</taxon>
        <taxon>Embryophyta</taxon>
        <taxon>Tracheophyta</taxon>
        <taxon>Spermatophyta</taxon>
        <taxon>Magnoliopsida</taxon>
        <taxon>Liliopsida</taxon>
        <taxon>Poales</taxon>
        <taxon>Poaceae</taxon>
        <taxon>BOP clade</taxon>
        <taxon>Oryzoideae</taxon>
        <taxon>Oryzeae</taxon>
        <taxon>Oryzinae</taxon>
        <taxon>Oryza</taxon>
        <taxon>Oryza meyeriana</taxon>
    </lineage>
</organism>
<dbReference type="EMBL" id="SPHZ02000009">
    <property type="protein sequence ID" value="KAF0899794.1"/>
    <property type="molecule type" value="Genomic_DNA"/>
</dbReference>
<dbReference type="Proteomes" id="UP000479710">
    <property type="component" value="Unassembled WGS sequence"/>
</dbReference>
<feature type="non-terminal residue" evidence="1">
    <location>
        <position position="1"/>
    </location>
</feature>
<gene>
    <name evidence="1" type="ORF">E2562_024168</name>
</gene>
<comment type="caution">
    <text evidence="1">The sequence shown here is derived from an EMBL/GenBank/DDBJ whole genome shotgun (WGS) entry which is preliminary data.</text>
</comment>
<evidence type="ECO:0000313" key="2">
    <source>
        <dbReference type="Proteomes" id="UP000479710"/>
    </source>
</evidence>
<evidence type="ECO:0000313" key="1">
    <source>
        <dbReference type="EMBL" id="KAF0899794.1"/>
    </source>
</evidence>
<keyword evidence="2" id="KW-1185">Reference proteome</keyword>
<protein>
    <submittedName>
        <fullName evidence="1">Uncharacterized protein</fullName>
    </submittedName>
</protein>